<feature type="domain" description="CobN/magnesium chelatase" evidence="1">
    <location>
        <begin position="2"/>
        <end position="246"/>
    </location>
</feature>
<organism evidence="2">
    <name type="scientific">human gut metagenome</name>
    <dbReference type="NCBI Taxonomy" id="408170"/>
    <lineage>
        <taxon>unclassified sequences</taxon>
        <taxon>metagenomes</taxon>
        <taxon>organismal metagenomes</taxon>
    </lineage>
</organism>
<evidence type="ECO:0000259" key="1">
    <source>
        <dbReference type="Pfam" id="PF02514"/>
    </source>
</evidence>
<sequence>QSQADWSDVLIGNLPHFYFYTTGNVGEGIIAKRRTHAVLVTHLTPPYVESGMRQRYSALLEDIHKVLDEGTEKHRTLGISIKKEAMRLGLHRDLNLDSISSDPYTTKELERLDAFTEEIANEKILGAYYTMNEPYSDRDLLTTTLAVAADPLAYETARKDRDKGKITTEQLQDFTYIAHHYLPAARKRLTALLQNPPKDTASVAPELRPALLYREQLLASPVNEQNAMVRALSGGTVFPAPGGDPV</sequence>
<name>K1RWS3_9ZZZZ</name>
<accession>K1RWS3</accession>
<feature type="non-terminal residue" evidence="2">
    <location>
        <position position="1"/>
    </location>
</feature>
<evidence type="ECO:0000313" key="2">
    <source>
        <dbReference type="EMBL" id="EKC49748.1"/>
    </source>
</evidence>
<protein>
    <submittedName>
        <fullName evidence="2">CobN/magnesium chelatase</fullName>
    </submittedName>
</protein>
<dbReference type="InterPro" id="IPR003672">
    <property type="entry name" value="CobN/Mg_chltase"/>
</dbReference>
<dbReference type="EMBL" id="AJWZ01009984">
    <property type="protein sequence ID" value="EKC49748.1"/>
    <property type="molecule type" value="Genomic_DNA"/>
</dbReference>
<proteinExistence type="predicted"/>
<dbReference type="PANTHER" id="PTHR44119">
    <property type="entry name" value="MAGNESIUM-CHELATASE SUBUNIT CHLH, CHLOROPLASTIC"/>
    <property type="match status" value="1"/>
</dbReference>
<dbReference type="AlphaFoldDB" id="K1RWS3"/>
<dbReference type="PANTHER" id="PTHR44119:SF1">
    <property type="entry name" value="MAGNESIUM-CHELATASE SUBUNIT CHLH, CHLOROPLASTIC"/>
    <property type="match status" value="1"/>
</dbReference>
<dbReference type="Pfam" id="PF02514">
    <property type="entry name" value="CobN-Mg_chel"/>
    <property type="match status" value="1"/>
</dbReference>
<comment type="caution">
    <text evidence="2">The sequence shown here is derived from an EMBL/GenBank/DDBJ whole genome shotgun (WGS) entry which is preliminary data.</text>
</comment>
<gene>
    <name evidence="2" type="ORF">OBE_14478</name>
</gene>
<reference evidence="2" key="1">
    <citation type="journal article" date="2013" name="Environ. Microbiol.">
        <title>Microbiota from the distal guts of lean and obese adolescents exhibit partial functional redundancy besides clear differences in community structure.</title>
        <authorList>
            <person name="Ferrer M."/>
            <person name="Ruiz A."/>
            <person name="Lanza F."/>
            <person name="Haange S.B."/>
            <person name="Oberbach A."/>
            <person name="Till H."/>
            <person name="Bargiela R."/>
            <person name="Campoy C."/>
            <person name="Segura M.T."/>
            <person name="Richter M."/>
            <person name="von Bergen M."/>
            <person name="Seifert J."/>
            <person name="Suarez A."/>
        </authorList>
    </citation>
    <scope>NUCLEOTIDE SEQUENCE</scope>
</reference>